<gene>
    <name evidence="2" type="ORF">MES5069_100031</name>
</gene>
<name>A0ABM9DFN0_9HYPH</name>
<dbReference type="Proteomes" id="UP001153050">
    <property type="component" value="Unassembled WGS sequence"/>
</dbReference>
<protein>
    <submittedName>
        <fullName evidence="2">Uncharacterized protein</fullName>
    </submittedName>
</protein>
<feature type="region of interest" description="Disordered" evidence="1">
    <location>
        <begin position="1"/>
        <end position="21"/>
    </location>
</feature>
<accession>A0ABM9DFN0</accession>
<organism evidence="2 3">
    <name type="scientific">Mesorhizobium escarrei</name>
    <dbReference type="NCBI Taxonomy" id="666018"/>
    <lineage>
        <taxon>Bacteria</taxon>
        <taxon>Pseudomonadati</taxon>
        <taxon>Pseudomonadota</taxon>
        <taxon>Alphaproteobacteria</taxon>
        <taxon>Hyphomicrobiales</taxon>
        <taxon>Phyllobacteriaceae</taxon>
        <taxon>Mesorhizobium</taxon>
    </lineage>
</organism>
<dbReference type="EMBL" id="CAKXZT010000002">
    <property type="protein sequence ID" value="CAH2395168.1"/>
    <property type="molecule type" value="Genomic_DNA"/>
</dbReference>
<evidence type="ECO:0000313" key="3">
    <source>
        <dbReference type="Proteomes" id="UP001153050"/>
    </source>
</evidence>
<reference evidence="2 3" key="1">
    <citation type="submission" date="2022-03" db="EMBL/GenBank/DDBJ databases">
        <authorList>
            <person name="Brunel B."/>
        </authorList>
    </citation>
    <scope>NUCLEOTIDE SEQUENCE [LARGE SCALE GENOMIC DNA]</scope>
    <source>
        <strain evidence="2">STM5069sample</strain>
    </source>
</reference>
<evidence type="ECO:0000313" key="2">
    <source>
        <dbReference type="EMBL" id="CAH2395168.1"/>
    </source>
</evidence>
<sequence>MRCQATCLTPDVPRRSRPDPSGPVVYEKLACLDQAHLSAFLPTPWYRITDDVYRIADVG</sequence>
<keyword evidence="3" id="KW-1185">Reference proteome</keyword>
<comment type="caution">
    <text evidence="2">The sequence shown here is derived from an EMBL/GenBank/DDBJ whole genome shotgun (WGS) entry which is preliminary data.</text>
</comment>
<evidence type="ECO:0000256" key="1">
    <source>
        <dbReference type="SAM" id="MobiDB-lite"/>
    </source>
</evidence>
<proteinExistence type="predicted"/>